<dbReference type="PANTHER" id="PTHR11956:SF5">
    <property type="entry name" value="ARGININE--TRNA LIGASE, CYTOPLASMIC"/>
    <property type="match status" value="1"/>
</dbReference>
<dbReference type="Proteomes" id="UP000229893">
    <property type="component" value="Unassembled WGS sequence"/>
</dbReference>
<dbReference type="SUPFAM" id="SSF52374">
    <property type="entry name" value="Nucleotidylyl transferase"/>
    <property type="match status" value="1"/>
</dbReference>
<dbReference type="EC" id="6.1.1.19" evidence="2"/>
<evidence type="ECO:0000313" key="8">
    <source>
        <dbReference type="EMBL" id="PIR05170.1"/>
    </source>
</evidence>
<dbReference type="Gene3D" id="3.40.50.620">
    <property type="entry name" value="HUPs"/>
    <property type="match status" value="1"/>
</dbReference>
<evidence type="ECO:0000256" key="4">
    <source>
        <dbReference type="ARBA" id="ARBA00022741"/>
    </source>
</evidence>
<comment type="similarity">
    <text evidence="1">Belongs to the class-I aminoacyl-tRNA synthetase family.</text>
</comment>
<keyword evidence="4" id="KW-0547">Nucleotide-binding</keyword>
<evidence type="ECO:0000256" key="5">
    <source>
        <dbReference type="ARBA" id="ARBA00022840"/>
    </source>
</evidence>
<dbReference type="Gene3D" id="1.10.730.10">
    <property type="entry name" value="Isoleucyl-tRNA Synthetase, Domain 1"/>
    <property type="match status" value="1"/>
</dbReference>
<keyword evidence="3" id="KW-0436">Ligase</keyword>
<gene>
    <name evidence="8" type="ORF">COV57_00445</name>
</gene>
<dbReference type="GO" id="GO:0006420">
    <property type="term" value="P:arginyl-tRNA aminoacylation"/>
    <property type="evidence" value="ECO:0007669"/>
    <property type="project" value="InterPro"/>
</dbReference>
<dbReference type="InterPro" id="IPR009080">
    <property type="entry name" value="tRNAsynth_Ia_anticodon-bd"/>
</dbReference>
<accession>A0A2H0N8E5</accession>
<feature type="domain" description="DALR anticodon binding" evidence="7">
    <location>
        <begin position="116"/>
        <end position="226"/>
    </location>
</feature>
<keyword evidence="5" id="KW-0067">ATP-binding</keyword>
<comment type="caution">
    <text evidence="8">The sequence shown here is derived from an EMBL/GenBank/DDBJ whole genome shotgun (WGS) entry which is preliminary data.</text>
</comment>
<dbReference type="GO" id="GO:0004814">
    <property type="term" value="F:arginine-tRNA ligase activity"/>
    <property type="evidence" value="ECO:0007669"/>
    <property type="project" value="UniProtKB-EC"/>
</dbReference>
<dbReference type="AlphaFoldDB" id="A0A2H0N8E5"/>
<dbReference type="GO" id="GO:0005524">
    <property type="term" value="F:ATP binding"/>
    <property type="evidence" value="ECO:0007669"/>
    <property type="project" value="UniProtKB-KW"/>
</dbReference>
<proteinExistence type="inferred from homology"/>
<evidence type="ECO:0000259" key="7">
    <source>
        <dbReference type="SMART" id="SM00836"/>
    </source>
</evidence>
<evidence type="ECO:0000313" key="9">
    <source>
        <dbReference type="Proteomes" id="UP000229893"/>
    </source>
</evidence>
<dbReference type="InterPro" id="IPR008909">
    <property type="entry name" value="DALR_anticod-bd"/>
</dbReference>
<protein>
    <recommendedName>
        <fullName evidence="2">arginine--tRNA ligase</fullName>
        <ecNumber evidence="2">6.1.1.19</ecNumber>
    </recommendedName>
</protein>
<dbReference type="SUPFAM" id="SSF47323">
    <property type="entry name" value="Anticodon-binding domain of a subclass of class I aminoacyl-tRNA synthetases"/>
    <property type="match status" value="1"/>
</dbReference>
<evidence type="ECO:0000256" key="6">
    <source>
        <dbReference type="ARBA" id="ARBA00049339"/>
    </source>
</evidence>
<evidence type="ECO:0000256" key="1">
    <source>
        <dbReference type="ARBA" id="ARBA00005594"/>
    </source>
</evidence>
<dbReference type="SMART" id="SM00836">
    <property type="entry name" value="DALR_1"/>
    <property type="match status" value="1"/>
</dbReference>
<name>A0A2H0N8E5_9BACT</name>
<feature type="non-terminal residue" evidence="8">
    <location>
        <position position="1"/>
    </location>
</feature>
<evidence type="ECO:0000256" key="3">
    <source>
        <dbReference type="ARBA" id="ARBA00022598"/>
    </source>
</evidence>
<evidence type="ECO:0000256" key="2">
    <source>
        <dbReference type="ARBA" id="ARBA00012837"/>
    </source>
</evidence>
<dbReference type="InterPro" id="IPR001278">
    <property type="entry name" value="Arg-tRNA-ligase"/>
</dbReference>
<dbReference type="EMBL" id="PCWO01000006">
    <property type="protein sequence ID" value="PIR05170.1"/>
    <property type="molecule type" value="Genomic_DNA"/>
</dbReference>
<comment type="catalytic activity">
    <reaction evidence="6">
        <text>tRNA(Arg) + L-arginine + ATP = L-arginyl-tRNA(Arg) + AMP + diphosphate</text>
        <dbReference type="Rhea" id="RHEA:20301"/>
        <dbReference type="Rhea" id="RHEA-COMP:9658"/>
        <dbReference type="Rhea" id="RHEA-COMP:9673"/>
        <dbReference type="ChEBI" id="CHEBI:30616"/>
        <dbReference type="ChEBI" id="CHEBI:32682"/>
        <dbReference type="ChEBI" id="CHEBI:33019"/>
        <dbReference type="ChEBI" id="CHEBI:78442"/>
        <dbReference type="ChEBI" id="CHEBI:78513"/>
        <dbReference type="ChEBI" id="CHEBI:456215"/>
        <dbReference type="EC" id="6.1.1.19"/>
    </reaction>
</comment>
<organism evidence="8 9">
    <name type="scientific">Candidatus Liptonbacteria bacterium CG11_big_fil_rev_8_21_14_0_20_35_14</name>
    <dbReference type="NCBI Taxonomy" id="1974634"/>
    <lineage>
        <taxon>Bacteria</taxon>
        <taxon>Candidatus Liptoniibacteriota</taxon>
    </lineage>
</organism>
<dbReference type="Pfam" id="PF05746">
    <property type="entry name" value="DALR_1"/>
    <property type="match status" value="1"/>
</dbReference>
<dbReference type="InterPro" id="IPR014729">
    <property type="entry name" value="Rossmann-like_a/b/a_fold"/>
</dbReference>
<dbReference type="PANTHER" id="PTHR11956">
    <property type="entry name" value="ARGINYL-TRNA SYNTHETASE"/>
    <property type="match status" value="1"/>
</dbReference>
<reference evidence="8 9" key="1">
    <citation type="submission" date="2017-09" db="EMBL/GenBank/DDBJ databases">
        <title>Depth-based differentiation of microbial function through sediment-hosted aquifers and enrichment of novel symbionts in the deep terrestrial subsurface.</title>
        <authorList>
            <person name="Probst A.J."/>
            <person name="Ladd B."/>
            <person name="Jarett J.K."/>
            <person name="Geller-Mcgrath D.E."/>
            <person name="Sieber C.M."/>
            <person name="Emerson J.B."/>
            <person name="Anantharaman K."/>
            <person name="Thomas B.C."/>
            <person name="Malmstrom R."/>
            <person name="Stieglmeier M."/>
            <person name="Klingl A."/>
            <person name="Woyke T."/>
            <person name="Ryan C.M."/>
            <person name="Banfield J.F."/>
        </authorList>
    </citation>
    <scope>NUCLEOTIDE SEQUENCE [LARGE SCALE GENOMIC DNA]</scope>
    <source>
        <strain evidence="8">CG11_big_fil_rev_8_21_14_0_20_35_14</strain>
    </source>
</reference>
<sequence>LVVITAKEQNEYFKILFKAIDEVLPDLKNKKYHIGYGFVQLKTGKMSSRLGKVITFEMLLKEVSDSLSVKVESNKDRKIIAISAMKYAMLKTSASADMAFDIKSSVVISGQSGPYLLYTYVRFKKIIEKGGDFNGYVVSALINKEKDIMSRLSYFEEVVVQAGENFDPSKISHYLFDLCQDLNEYYHNTSILGSDNEKMRLALMASAMNVLSQGLRLLGIEKVDSM</sequence>